<dbReference type="Pfam" id="PF01476">
    <property type="entry name" value="LysM"/>
    <property type="match status" value="2"/>
</dbReference>
<reference evidence="8 9" key="1">
    <citation type="submission" date="2019-06" db="EMBL/GenBank/DDBJ databases">
        <title>Draft genome sequence of the filamentous fungus Phialemoniopsis curvata isolated from diesel fuel.</title>
        <authorList>
            <person name="Varaljay V.A."/>
            <person name="Lyon W.J."/>
            <person name="Crouch A.L."/>
            <person name="Drake C.E."/>
            <person name="Hollomon J.M."/>
            <person name="Nadeau L.J."/>
            <person name="Nunn H.S."/>
            <person name="Stevenson B.S."/>
            <person name="Bojanowski C.L."/>
            <person name="Crookes-Goodson W.J."/>
        </authorList>
    </citation>
    <scope>NUCLEOTIDE SEQUENCE [LARGE SCALE GENOMIC DNA]</scope>
    <source>
        <strain evidence="8 9">D216</strain>
    </source>
</reference>
<dbReference type="SUPFAM" id="SSF54106">
    <property type="entry name" value="LysM domain"/>
    <property type="match status" value="3"/>
</dbReference>
<proteinExistence type="inferred from homology"/>
<dbReference type="RefSeq" id="XP_030991341.1">
    <property type="nucleotide sequence ID" value="XM_031144173.1"/>
</dbReference>
<accession>A0A507AZH8</accession>
<comment type="similarity">
    <text evidence="4">Belongs to the secreted LysM effector family.</text>
</comment>
<protein>
    <recommendedName>
        <fullName evidence="7">LysM domain-containing protein</fullName>
    </recommendedName>
</protein>
<evidence type="ECO:0000256" key="5">
    <source>
        <dbReference type="SAM" id="MobiDB-lite"/>
    </source>
</evidence>
<evidence type="ECO:0000256" key="6">
    <source>
        <dbReference type="SAM" id="SignalP"/>
    </source>
</evidence>
<dbReference type="SMART" id="SM00257">
    <property type="entry name" value="LysM"/>
    <property type="match status" value="3"/>
</dbReference>
<dbReference type="InterPro" id="IPR018392">
    <property type="entry name" value="LysM"/>
</dbReference>
<keyword evidence="1" id="KW-0147">Chitin-binding</keyword>
<feature type="domain" description="LysM" evidence="7">
    <location>
        <begin position="38"/>
        <end position="85"/>
    </location>
</feature>
<evidence type="ECO:0000259" key="7">
    <source>
        <dbReference type="PROSITE" id="PS51782"/>
    </source>
</evidence>
<keyword evidence="3" id="KW-0843">Virulence</keyword>
<name>A0A507AZH8_9PEZI</name>
<dbReference type="InterPro" id="IPR036779">
    <property type="entry name" value="LysM_dom_sf"/>
</dbReference>
<evidence type="ECO:0000256" key="2">
    <source>
        <dbReference type="ARBA" id="ARBA00022729"/>
    </source>
</evidence>
<feature type="region of interest" description="Disordered" evidence="5">
    <location>
        <begin position="90"/>
        <end position="125"/>
    </location>
</feature>
<dbReference type="GeneID" id="41976678"/>
<sequence length="503" mass="53415">MFSFKILLLITAFLRAVHAQDACPKAPTFPDTVSNCNLWHTIVSGDTCYSVEQKFGITSKQFLQWNPSVSSDCLTNFWLGEAYCVGVGSKKADCSKSSSTSSTSRTSTSSSRSSHPTTSSTTTQNATYSTRFPITSYNLTTPTVGIAWPPTRTKGGQPSYCRSWHLVNSGDTCQSIVNRNGGDITLDDLQQWNPTLGSDCSGLSPLLQQFQTLTGASQTSAGGDKCDHPESDLLYAADNYLRGLCLHAIANTGGHAERLPVVLSRPSPLQFGSFQASDFMKWNPSVGSDCGGLEMGLYYCVAIDGTPSTRTAPFSATTTAASSTSLPKGCADTWFVGVDDTCQSITDYKNIPLASFIKWNPQLNAHNSTDCQVAPNTYVCVGSSDGATTTDLFSSTATGTATSSTSSTRTTSSSTTTRVAVSTPAPTQAGMVQGCMRFYYVEEGDGCWQIVHDANIDLGTFLSWNPGAKSDCSGLWLHSYCCIGISGPVTTITSGTAIPAPTL</sequence>
<evidence type="ECO:0000313" key="9">
    <source>
        <dbReference type="Proteomes" id="UP000319257"/>
    </source>
</evidence>
<dbReference type="CDD" id="cd00118">
    <property type="entry name" value="LysM"/>
    <property type="match status" value="2"/>
</dbReference>
<dbReference type="AlphaFoldDB" id="A0A507AZH8"/>
<evidence type="ECO:0000256" key="3">
    <source>
        <dbReference type="ARBA" id="ARBA00023026"/>
    </source>
</evidence>
<feature type="compositionally biased region" description="Low complexity" evidence="5">
    <location>
        <begin position="95"/>
        <end position="125"/>
    </location>
</feature>
<dbReference type="PANTHER" id="PTHR34997">
    <property type="entry name" value="AM15"/>
    <property type="match status" value="1"/>
</dbReference>
<dbReference type="Proteomes" id="UP000319257">
    <property type="component" value="Unassembled WGS sequence"/>
</dbReference>
<evidence type="ECO:0000313" key="8">
    <source>
        <dbReference type="EMBL" id="TPX09630.1"/>
    </source>
</evidence>
<dbReference type="InterPro" id="IPR052210">
    <property type="entry name" value="LysM1-like"/>
</dbReference>
<gene>
    <name evidence="8" type="ORF">E0L32_009231</name>
</gene>
<dbReference type="EMBL" id="SKBQ01000065">
    <property type="protein sequence ID" value="TPX09630.1"/>
    <property type="molecule type" value="Genomic_DNA"/>
</dbReference>
<evidence type="ECO:0000256" key="1">
    <source>
        <dbReference type="ARBA" id="ARBA00022669"/>
    </source>
</evidence>
<feature type="signal peptide" evidence="6">
    <location>
        <begin position="1"/>
        <end position="19"/>
    </location>
</feature>
<dbReference type="PROSITE" id="PS51782">
    <property type="entry name" value="LYSM"/>
    <property type="match status" value="3"/>
</dbReference>
<organism evidence="8 9">
    <name type="scientific">Thyridium curvatum</name>
    <dbReference type="NCBI Taxonomy" id="1093900"/>
    <lineage>
        <taxon>Eukaryota</taxon>
        <taxon>Fungi</taxon>
        <taxon>Dikarya</taxon>
        <taxon>Ascomycota</taxon>
        <taxon>Pezizomycotina</taxon>
        <taxon>Sordariomycetes</taxon>
        <taxon>Sordariomycetidae</taxon>
        <taxon>Thyridiales</taxon>
        <taxon>Thyridiaceae</taxon>
        <taxon>Thyridium</taxon>
    </lineage>
</organism>
<feature type="domain" description="LysM" evidence="7">
    <location>
        <begin position="437"/>
        <end position="483"/>
    </location>
</feature>
<dbReference type="OrthoDB" id="5985073at2759"/>
<comment type="caution">
    <text evidence="8">The sequence shown here is derived from an EMBL/GenBank/DDBJ whole genome shotgun (WGS) entry which is preliminary data.</text>
</comment>
<dbReference type="InParanoid" id="A0A507AZH8"/>
<dbReference type="GO" id="GO:0008061">
    <property type="term" value="F:chitin binding"/>
    <property type="evidence" value="ECO:0007669"/>
    <property type="project" value="UniProtKB-KW"/>
</dbReference>
<dbReference type="STRING" id="1093900.A0A507AZH8"/>
<evidence type="ECO:0000256" key="4">
    <source>
        <dbReference type="ARBA" id="ARBA00044955"/>
    </source>
</evidence>
<feature type="domain" description="LysM" evidence="7">
    <location>
        <begin position="163"/>
        <end position="215"/>
    </location>
</feature>
<dbReference type="PANTHER" id="PTHR34997:SF2">
    <property type="entry name" value="LYSM DOMAIN-CONTAINING PROTEIN-RELATED"/>
    <property type="match status" value="1"/>
</dbReference>
<keyword evidence="2 6" id="KW-0732">Signal</keyword>
<dbReference type="Gene3D" id="3.10.350.10">
    <property type="entry name" value="LysM domain"/>
    <property type="match status" value="4"/>
</dbReference>
<keyword evidence="9" id="KW-1185">Reference proteome</keyword>
<feature type="region of interest" description="Disordered" evidence="5">
    <location>
        <begin position="394"/>
        <end position="416"/>
    </location>
</feature>
<feature type="chain" id="PRO_5021214159" description="LysM domain-containing protein" evidence="6">
    <location>
        <begin position="20"/>
        <end position="503"/>
    </location>
</feature>